<organism evidence="1 2">
    <name type="scientific">Portunus trituberculatus</name>
    <name type="common">Swimming crab</name>
    <name type="synonym">Neptunus trituberculatus</name>
    <dbReference type="NCBI Taxonomy" id="210409"/>
    <lineage>
        <taxon>Eukaryota</taxon>
        <taxon>Metazoa</taxon>
        <taxon>Ecdysozoa</taxon>
        <taxon>Arthropoda</taxon>
        <taxon>Crustacea</taxon>
        <taxon>Multicrustacea</taxon>
        <taxon>Malacostraca</taxon>
        <taxon>Eumalacostraca</taxon>
        <taxon>Eucarida</taxon>
        <taxon>Decapoda</taxon>
        <taxon>Pleocyemata</taxon>
        <taxon>Brachyura</taxon>
        <taxon>Eubrachyura</taxon>
        <taxon>Portunoidea</taxon>
        <taxon>Portunidae</taxon>
        <taxon>Portuninae</taxon>
        <taxon>Portunus</taxon>
    </lineage>
</organism>
<sequence>METGHYEPRLNPVIYKPIHTQTFSPGNNQSAASEMCGEHLNSTYRQEILHASQSPVSSQRGSRVKEEVTWLMYTISTVDMRLSEHGMSHRQNAFGQGCLPSSVAPPTFTYMEVLVMHSGYSPVKKSECGRALKNSRDME</sequence>
<dbReference type="Proteomes" id="UP000324222">
    <property type="component" value="Unassembled WGS sequence"/>
</dbReference>
<accession>A0A5B7F482</accession>
<keyword evidence="2" id="KW-1185">Reference proteome</keyword>
<name>A0A5B7F482_PORTR</name>
<dbReference type="AlphaFoldDB" id="A0A5B7F482"/>
<comment type="caution">
    <text evidence="1">The sequence shown here is derived from an EMBL/GenBank/DDBJ whole genome shotgun (WGS) entry which is preliminary data.</text>
</comment>
<proteinExistence type="predicted"/>
<gene>
    <name evidence="1" type="ORF">E2C01_034950</name>
</gene>
<reference evidence="1 2" key="1">
    <citation type="submission" date="2019-05" db="EMBL/GenBank/DDBJ databases">
        <title>Another draft genome of Portunus trituberculatus and its Hox gene families provides insights of decapod evolution.</title>
        <authorList>
            <person name="Jeong J.-H."/>
            <person name="Song I."/>
            <person name="Kim S."/>
            <person name="Choi T."/>
            <person name="Kim D."/>
            <person name="Ryu S."/>
            <person name="Kim W."/>
        </authorList>
    </citation>
    <scope>NUCLEOTIDE SEQUENCE [LARGE SCALE GENOMIC DNA]</scope>
    <source>
        <tissue evidence="1">Muscle</tissue>
    </source>
</reference>
<dbReference type="EMBL" id="VSRR010005024">
    <property type="protein sequence ID" value="MPC41362.1"/>
    <property type="molecule type" value="Genomic_DNA"/>
</dbReference>
<evidence type="ECO:0000313" key="1">
    <source>
        <dbReference type="EMBL" id="MPC41362.1"/>
    </source>
</evidence>
<protein>
    <submittedName>
        <fullName evidence="1">Uncharacterized protein</fullName>
    </submittedName>
</protein>
<evidence type="ECO:0000313" key="2">
    <source>
        <dbReference type="Proteomes" id="UP000324222"/>
    </source>
</evidence>